<keyword evidence="1" id="KW-0472">Membrane</keyword>
<gene>
    <name evidence="2" type="ORF">SAMN04488072_11918</name>
</gene>
<dbReference type="NCBIfam" id="TIGR04088">
    <property type="entry name" value="cognate_SipW"/>
    <property type="match status" value="1"/>
</dbReference>
<dbReference type="InterPro" id="IPR023833">
    <property type="entry name" value="Signal_pept_SipW-depend-type"/>
</dbReference>
<proteinExistence type="predicted"/>
<keyword evidence="3" id="KW-1185">Reference proteome</keyword>
<dbReference type="AlphaFoldDB" id="A0A1I1AFD1"/>
<dbReference type="RefSeq" id="WP_090241118.1">
    <property type="nucleotide sequence ID" value="NZ_FOJW01000019.1"/>
</dbReference>
<accession>A0A1I1AFD1</accession>
<dbReference type="STRING" id="237679.SAMN04488072_11918"/>
<keyword evidence="1" id="KW-1133">Transmembrane helix</keyword>
<feature type="transmembrane region" description="Helical" evidence="1">
    <location>
        <begin position="44"/>
        <end position="66"/>
    </location>
</feature>
<dbReference type="Proteomes" id="UP000198642">
    <property type="component" value="Unassembled WGS sequence"/>
</dbReference>
<dbReference type="EMBL" id="FOJW01000019">
    <property type="protein sequence ID" value="SFB36066.1"/>
    <property type="molecule type" value="Genomic_DNA"/>
</dbReference>
<evidence type="ECO:0000313" key="2">
    <source>
        <dbReference type="EMBL" id="SFB36066.1"/>
    </source>
</evidence>
<organism evidence="2 3">
    <name type="scientific">Lentibacillus halodurans</name>
    <dbReference type="NCBI Taxonomy" id="237679"/>
    <lineage>
        <taxon>Bacteria</taxon>
        <taxon>Bacillati</taxon>
        <taxon>Bacillota</taxon>
        <taxon>Bacilli</taxon>
        <taxon>Bacillales</taxon>
        <taxon>Bacillaceae</taxon>
        <taxon>Lentibacillus</taxon>
    </lineage>
</organism>
<protein>
    <submittedName>
        <fullName evidence="2">SipW-cognate class signal peptide</fullName>
    </submittedName>
</protein>
<evidence type="ECO:0000313" key="3">
    <source>
        <dbReference type="Proteomes" id="UP000198642"/>
    </source>
</evidence>
<evidence type="ECO:0000256" key="1">
    <source>
        <dbReference type="SAM" id="Phobius"/>
    </source>
</evidence>
<reference evidence="2 3" key="1">
    <citation type="submission" date="2016-10" db="EMBL/GenBank/DDBJ databases">
        <authorList>
            <person name="de Groot N.N."/>
        </authorList>
    </citation>
    <scope>NUCLEOTIDE SEQUENCE [LARGE SCALE GENOMIC DNA]</scope>
    <source>
        <strain evidence="2 3">CGMCC 1.3702</strain>
    </source>
</reference>
<sequence length="109" mass="12283">MGNKDIQSLFKDQCCDINLDQETEGRVGDQFERPPQGKNKPRNVFILHFFKMVMFMYLLLFSAGYVTTNTAAYLTDHQESNGSVSIGKWEQEDIGVSLTGAEEDEQAAP</sequence>
<keyword evidence="1" id="KW-0812">Transmembrane</keyword>
<name>A0A1I1AFD1_9BACI</name>